<accession>A0A0D7WT97</accession>
<evidence type="ECO:0000259" key="6">
    <source>
        <dbReference type="Pfam" id="PF06925"/>
    </source>
</evidence>
<feature type="domain" description="Diacylglycerol glucosyltransferase N-terminal" evidence="6">
    <location>
        <begin position="19"/>
        <end position="181"/>
    </location>
</feature>
<dbReference type="OrthoDB" id="9815663at2"/>
<evidence type="ECO:0000259" key="5">
    <source>
        <dbReference type="Pfam" id="PF04101"/>
    </source>
</evidence>
<dbReference type="Proteomes" id="UP000032534">
    <property type="component" value="Unassembled WGS sequence"/>
</dbReference>
<keyword evidence="4 7" id="KW-0808">Transferase</keyword>
<dbReference type="AlphaFoldDB" id="A0A0D7WT97"/>
<reference evidence="7 8" key="1">
    <citation type="submission" date="2014-11" db="EMBL/GenBank/DDBJ databases">
        <title>Draft Genome Sequences of Paenibacillus polymyxa NRRL B-30509 and Paenibacillus terrae NRRL B-30644, Strains from a Poultry Environment that Produce Tridecaptin A and Paenicidins.</title>
        <authorList>
            <person name="van Belkum M.J."/>
            <person name="Lohans C.T."/>
            <person name="Vederas J.C."/>
        </authorList>
    </citation>
    <scope>NUCLEOTIDE SEQUENCE [LARGE SCALE GENOMIC DNA]</scope>
    <source>
        <strain evidence="7 8">NRRL B-30644</strain>
    </source>
</reference>
<comment type="similarity">
    <text evidence="2">Belongs to the glycosyltransferase 28 family.</text>
</comment>
<evidence type="ECO:0000256" key="1">
    <source>
        <dbReference type="ARBA" id="ARBA00004370"/>
    </source>
</evidence>
<dbReference type="SUPFAM" id="SSF53756">
    <property type="entry name" value="UDP-Glycosyltransferase/glycogen phosphorylase"/>
    <property type="match status" value="1"/>
</dbReference>
<keyword evidence="3" id="KW-0328">Glycosyltransferase</keyword>
<comment type="caution">
    <text evidence="7">The sequence shown here is derived from an EMBL/GenBank/DDBJ whole genome shotgun (WGS) entry which is preliminary data.</text>
</comment>
<evidence type="ECO:0000256" key="3">
    <source>
        <dbReference type="ARBA" id="ARBA00022676"/>
    </source>
</evidence>
<dbReference type="PANTHER" id="PTHR43025">
    <property type="entry name" value="MONOGALACTOSYLDIACYLGLYCEROL SYNTHASE"/>
    <property type="match status" value="1"/>
</dbReference>
<organism evidence="7 8">
    <name type="scientific">Paenibacillus terrae</name>
    <dbReference type="NCBI Taxonomy" id="159743"/>
    <lineage>
        <taxon>Bacteria</taxon>
        <taxon>Bacillati</taxon>
        <taxon>Bacillota</taxon>
        <taxon>Bacilli</taxon>
        <taxon>Bacillales</taxon>
        <taxon>Paenibacillaceae</taxon>
        <taxon>Paenibacillus</taxon>
    </lineage>
</organism>
<dbReference type="Pfam" id="PF04101">
    <property type="entry name" value="Glyco_tran_28_C"/>
    <property type="match status" value="1"/>
</dbReference>
<proteinExistence type="inferred from homology"/>
<gene>
    <name evidence="7" type="ORF">QD47_28555</name>
</gene>
<evidence type="ECO:0000256" key="2">
    <source>
        <dbReference type="ARBA" id="ARBA00006962"/>
    </source>
</evidence>
<dbReference type="GO" id="GO:0016758">
    <property type="term" value="F:hexosyltransferase activity"/>
    <property type="evidence" value="ECO:0007669"/>
    <property type="project" value="InterPro"/>
</dbReference>
<dbReference type="InterPro" id="IPR050519">
    <property type="entry name" value="Glycosyltransf_28_UgtP"/>
</dbReference>
<comment type="subcellular location">
    <subcellularLocation>
        <location evidence="1">Membrane</location>
    </subcellularLocation>
</comment>
<dbReference type="RefSeq" id="WP_044649313.1">
    <property type="nucleotide sequence ID" value="NZ_JTHP01000129.1"/>
</dbReference>
<dbReference type="GO" id="GO:0016020">
    <property type="term" value="C:membrane"/>
    <property type="evidence" value="ECO:0007669"/>
    <property type="project" value="UniProtKB-SubCell"/>
</dbReference>
<dbReference type="InterPro" id="IPR009695">
    <property type="entry name" value="Diacylglyc_glucosyltr_N"/>
</dbReference>
<dbReference type="PANTHER" id="PTHR43025:SF3">
    <property type="entry name" value="MONOGALACTOSYLDIACYLGLYCEROL SYNTHASE 1, CHLOROPLASTIC"/>
    <property type="match status" value="1"/>
</dbReference>
<dbReference type="InterPro" id="IPR007235">
    <property type="entry name" value="Glyco_trans_28_C"/>
</dbReference>
<dbReference type="EMBL" id="JTHP01000129">
    <property type="protein sequence ID" value="KJD42380.1"/>
    <property type="molecule type" value="Genomic_DNA"/>
</dbReference>
<evidence type="ECO:0000313" key="8">
    <source>
        <dbReference type="Proteomes" id="UP000032534"/>
    </source>
</evidence>
<sequence length="391" mass="43483">MEAAAPKILILYASYGEGHVQAARAIMDSLRRLGRCEVQLLDLMAESHPWLNGLTKFVYMQSFKTIPELYGWVYNITREMQAKSAFGSVLHSFGMRQLALTLEKENPDLVIHTFPQLALPALRRKLGMKLPIVNVVTDFDLHGRWLHPDIDRYYVATEDIQQEAAQRGIPSERIVATGIPIHASFYKRLAEDTDPEDADADVAEDYPIPPSDPGTTTLLIMAGAYGVMSGILDICRQLSRLPQLRLLIVCGRNPQLKAELDALYADHPDICIFGFIDYVPALMRASDMVITKPGGITLSESIASGLPILVFKPVPGQELNNALYLEQKGAARIARNTQELIQLCVDLISNPSLALGMKQSIEQLRKPHPADRIAEDILHQLVDKTPSIRTN</sequence>
<protein>
    <submittedName>
        <fullName evidence="7">Diacylglycerol glucosyltransferase</fullName>
    </submittedName>
</protein>
<dbReference type="Pfam" id="PF06925">
    <property type="entry name" value="MGDG_synth"/>
    <property type="match status" value="1"/>
</dbReference>
<evidence type="ECO:0000313" key="7">
    <source>
        <dbReference type="EMBL" id="KJD42380.1"/>
    </source>
</evidence>
<feature type="domain" description="Glycosyl transferase family 28 C-terminal" evidence="5">
    <location>
        <begin position="243"/>
        <end position="351"/>
    </location>
</feature>
<evidence type="ECO:0000256" key="4">
    <source>
        <dbReference type="ARBA" id="ARBA00022679"/>
    </source>
</evidence>
<name>A0A0D7WT97_9BACL</name>
<dbReference type="PATRIC" id="fig|159743.3.peg.6374"/>
<dbReference type="GO" id="GO:0009247">
    <property type="term" value="P:glycolipid biosynthetic process"/>
    <property type="evidence" value="ECO:0007669"/>
    <property type="project" value="InterPro"/>
</dbReference>
<keyword evidence="8" id="KW-1185">Reference proteome</keyword>
<dbReference type="Gene3D" id="3.40.50.2000">
    <property type="entry name" value="Glycogen Phosphorylase B"/>
    <property type="match status" value="1"/>
</dbReference>